<accession>A0A7J8FIL9</accession>
<dbReference type="AlphaFoldDB" id="A0A7J8FIL9"/>
<reference evidence="1 2" key="1">
    <citation type="journal article" date="2020" name="Nature">
        <title>Six reference-quality genomes reveal evolution of bat adaptations.</title>
        <authorList>
            <person name="Jebb D."/>
            <person name="Huang Z."/>
            <person name="Pippel M."/>
            <person name="Hughes G.M."/>
            <person name="Lavrichenko K."/>
            <person name="Devanna P."/>
            <person name="Winkler S."/>
            <person name="Jermiin L.S."/>
            <person name="Skirmuntt E.C."/>
            <person name="Katzourakis A."/>
            <person name="Burkitt-Gray L."/>
            <person name="Ray D.A."/>
            <person name="Sullivan K.A.M."/>
            <person name="Roscito J.G."/>
            <person name="Kirilenko B.M."/>
            <person name="Davalos L.M."/>
            <person name="Corthals A.P."/>
            <person name="Power M.L."/>
            <person name="Jones G."/>
            <person name="Ransome R.D."/>
            <person name="Dechmann D.K.N."/>
            <person name="Locatelli A.G."/>
            <person name="Puechmaille S.J."/>
            <person name="Fedrigo O."/>
            <person name="Jarvis E.D."/>
            <person name="Hiller M."/>
            <person name="Vernes S.C."/>
            <person name="Myers E.W."/>
            <person name="Teeling E.C."/>
        </authorList>
    </citation>
    <scope>NUCLEOTIDE SEQUENCE [LARGE SCALE GENOMIC DNA]</scope>
    <source>
        <strain evidence="1">MRouAeg1</strain>
        <tissue evidence="1">Muscle</tissue>
    </source>
</reference>
<evidence type="ECO:0000313" key="1">
    <source>
        <dbReference type="EMBL" id="KAF6447440.1"/>
    </source>
</evidence>
<sequence length="143" mass="15263">MNSAIIRQDNDGNQKQRVLTLSLAQSQAALCVPLGHSLDSVSLKAALRELSVEAAKANPAWWSRGDPWFPGPGGGRCPSAPCPGERELNLMLRFHLPQSVADGGPSFQARAPVGISAAASRVAVLPAIFTKTHRPFLLQFPDL</sequence>
<proteinExistence type="predicted"/>
<comment type="caution">
    <text evidence="1">The sequence shown here is derived from an EMBL/GenBank/DDBJ whole genome shotgun (WGS) entry which is preliminary data.</text>
</comment>
<keyword evidence="2" id="KW-1185">Reference proteome</keyword>
<protein>
    <submittedName>
        <fullName evidence="1">Uncharacterized protein</fullName>
    </submittedName>
</protein>
<dbReference type="Proteomes" id="UP000593571">
    <property type="component" value="Unassembled WGS sequence"/>
</dbReference>
<dbReference type="EMBL" id="JACASE010000007">
    <property type="protein sequence ID" value="KAF6447440.1"/>
    <property type="molecule type" value="Genomic_DNA"/>
</dbReference>
<organism evidence="1 2">
    <name type="scientific">Rousettus aegyptiacus</name>
    <name type="common">Egyptian fruit bat</name>
    <name type="synonym">Pteropus aegyptiacus</name>
    <dbReference type="NCBI Taxonomy" id="9407"/>
    <lineage>
        <taxon>Eukaryota</taxon>
        <taxon>Metazoa</taxon>
        <taxon>Chordata</taxon>
        <taxon>Craniata</taxon>
        <taxon>Vertebrata</taxon>
        <taxon>Euteleostomi</taxon>
        <taxon>Mammalia</taxon>
        <taxon>Eutheria</taxon>
        <taxon>Laurasiatheria</taxon>
        <taxon>Chiroptera</taxon>
        <taxon>Yinpterochiroptera</taxon>
        <taxon>Pteropodoidea</taxon>
        <taxon>Pteropodidae</taxon>
        <taxon>Rousettinae</taxon>
        <taxon>Rousettus</taxon>
    </lineage>
</organism>
<evidence type="ECO:0000313" key="2">
    <source>
        <dbReference type="Proteomes" id="UP000593571"/>
    </source>
</evidence>
<name>A0A7J8FIL9_ROUAE</name>
<gene>
    <name evidence="1" type="ORF">HJG63_011901</name>
</gene>